<dbReference type="Proteomes" id="UP000607397">
    <property type="component" value="Unassembled WGS sequence"/>
</dbReference>
<gene>
    <name evidence="1" type="ORF">GS597_09055</name>
</gene>
<accession>A0A8K2A860</accession>
<reference evidence="1" key="1">
    <citation type="submission" date="2019-12" db="EMBL/GenBank/DDBJ databases">
        <title>High-Quality draft genome sequences of three cyanobacteria isolated from the limestone walls of the Old Cathedral of Coimbra.</title>
        <authorList>
            <person name="Tiago I."/>
            <person name="Soares F."/>
            <person name="Portugal A."/>
        </authorList>
    </citation>
    <scope>NUCLEOTIDE SEQUENCE [LARGE SCALE GENOMIC DNA]</scope>
    <source>
        <strain evidence="1">C</strain>
    </source>
</reference>
<keyword evidence="2" id="KW-1185">Reference proteome</keyword>
<dbReference type="AlphaFoldDB" id="A0A8K2A860"/>
<dbReference type="RefSeq" id="WP_161825127.1">
    <property type="nucleotide sequence ID" value="NZ_WVIC01000015.1"/>
</dbReference>
<sequence>MSDQILDNPAIREVYCHLERTYGQKVARRYLQIMRTPEPASVGIKIRGRVDEGAVRLRWRGQVIALLGQRRKLSSAKIKECLSVPPQESRRFSSLLQWLVRTGEICSEPHPTHRSWNLYFLPEEAADER</sequence>
<protein>
    <submittedName>
        <fullName evidence="1">Uncharacterized protein</fullName>
    </submittedName>
</protein>
<evidence type="ECO:0000313" key="1">
    <source>
        <dbReference type="EMBL" id="NCJ06650.1"/>
    </source>
</evidence>
<comment type="caution">
    <text evidence="1">The sequence shown here is derived from an EMBL/GenBank/DDBJ whole genome shotgun (WGS) entry which is preliminary data.</text>
</comment>
<organism evidence="1 2">
    <name type="scientific">Petrachloros mirabilis ULC683</name>
    <dbReference type="NCBI Taxonomy" id="2781853"/>
    <lineage>
        <taxon>Bacteria</taxon>
        <taxon>Bacillati</taxon>
        <taxon>Cyanobacteriota</taxon>
        <taxon>Cyanophyceae</taxon>
        <taxon>Synechococcales</taxon>
        <taxon>Petrachlorosaceae</taxon>
        <taxon>Petrachloros</taxon>
        <taxon>Petrachloros mirabilis</taxon>
    </lineage>
</organism>
<proteinExistence type="predicted"/>
<evidence type="ECO:0000313" key="2">
    <source>
        <dbReference type="Proteomes" id="UP000607397"/>
    </source>
</evidence>
<dbReference type="EMBL" id="WVIC01000015">
    <property type="protein sequence ID" value="NCJ06650.1"/>
    <property type="molecule type" value="Genomic_DNA"/>
</dbReference>
<name>A0A8K2A860_9CYAN</name>